<evidence type="ECO:0000313" key="1">
    <source>
        <dbReference type="EMBL" id="MQQ07216.1"/>
    </source>
</evidence>
<protein>
    <submittedName>
        <fullName evidence="1">Glycosyltransferase family 1 protein</fullName>
    </submittedName>
</protein>
<organism evidence="1 2">
    <name type="scientific">Tritonibacter litoralis</name>
    <dbReference type="NCBI Taxonomy" id="2662264"/>
    <lineage>
        <taxon>Bacteria</taxon>
        <taxon>Pseudomonadati</taxon>
        <taxon>Pseudomonadota</taxon>
        <taxon>Alphaproteobacteria</taxon>
        <taxon>Rhodobacterales</taxon>
        <taxon>Paracoccaceae</taxon>
        <taxon>Tritonibacter</taxon>
    </lineage>
</organism>
<comment type="caution">
    <text evidence="1">The sequence shown here is derived from an EMBL/GenBank/DDBJ whole genome shotgun (WGS) entry which is preliminary data.</text>
</comment>
<reference evidence="1 2" key="1">
    <citation type="submission" date="2019-10" db="EMBL/GenBank/DDBJ databases">
        <title>Epibacterium sp. nov., isolated from seawater.</title>
        <authorList>
            <person name="Zhang X."/>
            <person name="Li N."/>
        </authorList>
    </citation>
    <scope>NUCLEOTIDE SEQUENCE [LARGE SCALE GENOMIC DNA]</scope>
    <source>
        <strain evidence="1 2">SM1979</strain>
    </source>
</reference>
<dbReference type="Gene3D" id="3.40.50.2000">
    <property type="entry name" value="Glycogen Phosphorylase B"/>
    <property type="match status" value="1"/>
</dbReference>
<keyword evidence="1" id="KW-0808">Transferase</keyword>
<dbReference type="Proteomes" id="UP000444174">
    <property type="component" value="Unassembled WGS sequence"/>
</dbReference>
<sequence length="226" mass="26002">MIGVYLLSADVASQLPSDTIILNTEQLGGVYSDWNENILNWFSNDFTLWDYSDSNVGYLQDFGVKRVEKLKLGYQEELNRIQLQQEKPVDVLFYGCLNERRKAALLELEAQGLKVKFLHGVFGNARDEWIARSRLVLNLHYFDSEIFEIVRVFYLMTNGIPVASELNPTTKMDDFYRQGLLCAPYDQLSDQVVELLEDKDALTTLGATAQETIMQRPQSELLREIM</sequence>
<dbReference type="GO" id="GO:0016740">
    <property type="term" value="F:transferase activity"/>
    <property type="evidence" value="ECO:0007669"/>
    <property type="project" value="UniProtKB-KW"/>
</dbReference>
<evidence type="ECO:0000313" key="2">
    <source>
        <dbReference type="Proteomes" id="UP000444174"/>
    </source>
</evidence>
<keyword evidence="2" id="KW-1185">Reference proteome</keyword>
<accession>A0A843Y8K9</accession>
<proteinExistence type="predicted"/>
<name>A0A843Y8K9_9RHOB</name>
<gene>
    <name evidence="1" type="ORF">GFB49_01990</name>
</gene>
<dbReference type="EMBL" id="WIBF01000001">
    <property type="protein sequence ID" value="MQQ07216.1"/>
    <property type="molecule type" value="Genomic_DNA"/>
</dbReference>
<dbReference type="AlphaFoldDB" id="A0A843Y8K9"/>